<dbReference type="Pfam" id="PF05133">
    <property type="entry name" value="SPP1_portal"/>
    <property type="match status" value="1"/>
</dbReference>
<organism evidence="2 3">
    <name type="scientific">Companilactobacillus halodurans</name>
    <dbReference type="NCBI Taxonomy" id="2584183"/>
    <lineage>
        <taxon>Bacteria</taxon>
        <taxon>Bacillati</taxon>
        <taxon>Bacillota</taxon>
        <taxon>Bacilli</taxon>
        <taxon>Lactobacillales</taxon>
        <taxon>Lactobacillaceae</taxon>
        <taxon>Companilactobacillus</taxon>
    </lineage>
</organism>
<proteinExistence type="predicted"/>
<dbReference type="InterPro" id="IPR021145">
    <property type="entry name" value="Portal_protein_SPP1_Gp6-like"/>
</dbReference>
<feature type="region of interest" description="Disordered" evidence="1">
    <location>
        <begin position="180"/>
        <end position="211"/>
    </location>
</feature>
<feature type="non-terminal residue" evidence="2">
    <location>
        <position position="1"/>
    </location>
</feature>
<evidence type="ECO:0000256" key="1">
    <source>
        <dbReference type="SAM" id="MobiDB-lite"/>
    </source>
</evidence>
<dbReference type="AlphaFoldDB" id="A0A5P0ZT21"/>
<evidence type="ECO:0000313" key="2">
    <source>
        <dbReference type="EMBL" id="MQS77413.1"/>
    </source>
</evidence>
<feature type="compositionally biased region" description="Acidic residues" evidence="1">
    <location>
        <begin position="201"/>
        <end position="211"/>
    </location>
</feature>
<dbReference type="Proteomes" id="UP000414364">
    <property type="component" value="Unassembled WGS sequence"/>
</dbReference>
<name>A0A5P0ZT21_9LACO</name>
<sequence>TGDMEYHMNFEERVYQGFTFDNTSGQPTSQEPKDITLPLRNKEIIETINSLLDILAAQTGFSAGTFSYSNTQGLETATGVISRNSDTYQSKSSHETILEDAFKKMCQTILELGKASNIYRGDTDVDVSINFDDSIAKDRTENANYYELITGNKPLMPRKEAIKQIFGMTNDQAQEYLDQLTKEESQGSIEDVLDNHRQDYGEDNNEDDRES</sequence>
<gene>
    <name evidence="2" type="ORF">FHL06_13950</name>
</gene>
<reference evidence="2 3" key="1">
    <citation type="journal article" date="2019" name="Syst. Appl. Microbiol.">
        <title>Polyphasic characterization of two novel Lactobacillus spp. isolated from blown salami packages: Description of Lactobacillus halodurans sp. nov. and Lactobacillus salsicarnum sp. nov.</title>
        <authorList>
            <person name="Schuster J.A."/>
            <person name="Klingl A."/>
            <person name="Vogel R.F."/>
            <person name="Ehrmann M.A."/>
        </authorList>
    </citation>
    <scope>NUCLEOTIDE SEQUENCE [LARGE SCALE GENOMIC DNA]</scope>
    <source>
        <strain evidence="2 3">TMW 1.2172</strain>
    </source>
</reference>
<accession>A0A5P0ZT21</accession>
<evidence type="ECO:0000313" key="3">
    <source>
        <dbReference type="Proteomes" id="UP000414364"/>
    </source>
</evidence>
<protein>
    <submittedName>
        <fullName evidence="2">Phage portal protein</fullName>
    </submittedName>
</protein>
<comment type="caution">
    <text evidence="2">The sequence shown here is derived from an EMBL/GenBank/DDBJ whole genome shotgun (WGS) entry which is preliminary data.</text>
</comment>
<dbReference type="RefSeq" id="WP_153387254.1">
    <property type="nucleotide sequence ID" value="NZ_VDFP01000245.1"/>
</dbReference>
<dbReference type="EMBL" id="VDFP01000245">
    <property type="protein sequence ID" value="MQS77413.1"/>
    <property type="molecule type" value="Genomic_DNA"/>
</dbReference>